<reference evidence="5 6" key="1">
    <citation type="submission" date="2019-03" db="EMBL/GenBank/DDBJ databases">
        <title>Genomic Encyclopedia of Archaeal and Bacterial Type Strains, Phase II (KMG-II): from individual species to whole genera.</title>
        <authorList>
            <person name="Goeker M."/>
        </authorList>
    </citation>
    <scope>NUCLEOTIDE SEQUENCE [LARGE SCALE GENOMIC DNA]</scope>
    <source>
        <strain evidence="5 6">DSM 27697</strain>
    </source>
</reference>
<evidence type="ECO:0000256" key="3">
    <source>
        <dbReference type="ARBA" id="ARBA00022777"/>
    </source>
</evidence>
<evidence type="ECO:0000256" key="2">
    <source>
        <dbReference type="ARBA" id="ARBA00022679"/>
    </source>
</evidence>
<proteinExistence type="inferred from homology"/>
<dbReference type="InterPro" id="IPR018193">
    <property type="entry name" value="Glyc_kinase_flavodox-like_fold"/>
</dbReference>
<comment type="similarity">
    <text evidence="1 4">Belongs to the glycerate kinase type-1 family.</text>
</comment>
<gene>
    <name evidence="5" type="ORF">CLV83_2005</name>
</gene>
<dbReference type="SUPFAM" id="SSF110738">
    <property type="entry name" value="Glycerate kinase I"/>
    <property type="match status" value="1"/>
</dbReference>
<dbReference type="GO" id="GO:0008887">
    <property type="term" value="F:glycerate kinase activity"/>
    <property type="evidence" value="ECO:0007669"/>
    <property type="project" value="UniProtKB-UniRule"/>
</dbReference>
<dbReference type="InterPro" id="IPR036129">
    <property type="entry name" value="Glycerate_kinase_sf"/>
</dbReference>
<dbReference type="Proteomes" id="UP000294546">
    <property type="component" value="Unassembled WGS sequence"/>
</dbReference>
<keyword evidence="3 4" id="KW-0418">Kinase</keyword>
<dbReference type="Gene3D" id="3.90.1510.10">
    <property type="entry name" value="Glycerate kinase, domain 2"/>
    <property type="match status" value="1"/>
</dbReference>
<sequence>MKVVIAPDSFKESLSAAEVAAAIAAGWRMALPATECIELPMADGGEGTTQALVTASGGRLEHCDVTGPLGEMMTAFWGRIGEHTAVIECAASGGLDLLARDQRDPWRATTRGTGELIRAALDVGMNEIIIGLGGSATNDGGAGMMQALGARLLDDSGAEIGPGAEGLEQLAAIDLSGLDKRLKTARFQVACDVDNPLTGPNGASAIFGPQKGADAALVQRMDACLANYARVITECIGEKVDTIAGAGAAGGLGAAFLAFFNASLKPGIEIMLDAVDMDSHLEGADLVITGEGRIDSQTERGKTPVGVARRAKHHGVPCIALGGSVPDEVEVLEALSKQGLKAVFPILPGVADLEQALSEADTNLKLCARNLAAYWQLAGRSD</sequence>
<evidence type="ECO:0000313" key="5">
    <source>
        <dbReference type="EMBL" id="TCK07147.1"/>
    </source>
</evidence>
<dbReference type="AlphaFoldDB" id="A0A4R1GFG7"/>
<dbReference type="OrthoDB" id="9774290at2"/>
<protein>
    <submittedName>
        <fullName evidence="5">Glycerate 2-kinase</fullName>
    </submittedName>
</protein>
<organism evidence="5 6">
    <name type="scientific">Marinobacterium mangrovicola</name>
    <dbReference type="NCBI Taxonomy" id="1476959"/>
    <lineage>
        <taxon>Bacteria</taxon>
        <taxon>Pseudomonadati</taxon>
        <taxon>Pseudomonadota</taxon>
        <taxon>Gammaproteobacteria</taxon>
        <taxon>Oceanospirillales</taxon>
        <taxon>Oceanospirillaceae</taxon>
        <taxon>Marinobacterium</taxon>
    </lineage>
</organism>
<dbReference type="PANTHER" id="PTHR21599:SF0">
    <property type="entry name" value="GLYCERATE KINASE"/>
    <property type="match status" value="1"/>
</dbReference>
<comment type="caution">
    <text evidence="5">The sequence shown here is derived from an EMBL/GenBank/DDBJ whole genome shotgun (WGS) entry which is preliminary data.</text>
</comment>
<dbReference type="Pfam" id="PF02595">
    <property type="entry name" value="Gly_kinase"/>
    <property type="match status" value="1"/>
</dbReference>
<dbReference type="EMBL" id="SMFU01000008">
    <property type="protein sequence ID" value="TCK07147.1"/>
    <property type="molecule type" value="Genomic_DNA"/>
</dbReference>
<name>A0A4R1GFG7_9GAMM</name>
<accession>A0A4R1GFG7</accession>
<dbReference type="InterPro" id="IPR018197">
    <property type="entry name" value="Glycerate_kinase_RE-like"/>
</dbReference>
<evidence type="ECO:0000256" key="1">
    <source>
        <dbReference type="ARBA" id="ARBA00006284"/>
    </source>
</evidence>
<evidence type="ECO:0000313" key="6">
    <source>
        <dbReference type="Proteomes" id="UP000294546"/>
    </source>
</evidence>
<dbReference type="PANTHER" id="PTHR21599">
    <property type="entry name" value="GLYCERATE KINASE"/>
    <property type="match status" value="1"/>
</dbReference>
<dbReference type="GO" id="GO:0031388">
    <property type="term" value="P:organic acid phosphorylation"/>
    <property type="evidence" value="ECO:0007669"/>
    <property type="project" value="UniProtKB-UniRule"/>
</dbReference>
<dbReference type="RefSeq" id="WP_132291250.1">
    <property type="nucleotide sequence ID" value="NZ_SMFU01000008.1"/>
</dbReference>
<dbReference type="NCBIfam" id="TIGR00045">
    <property type="entry name" value="glycerate kinase"/>
    <property type="match status" value="1"/>
</dbReference>
<dbReference type="Gene3D" id="3.40.50.10350">
    <property type="entry name" value="Glycerate kinase, domain 1"/>
    <property type="match status" value="1"/>
</dbReference>
<dbReference type="PIRSF" id="PIRSF006078">
    <property type="entry name" value="GlxK"/>
    <property type="match status" value="1"/>
</dbReference>
<dbReference type="InterPro" id="IPR004381">
    <property type="entry name" value="Glycerate_kinase"/>
</dbReference>
<keyword evidence="2 4" id="KW-0808">Transferase</keyword>
<keyword evidence="6" id="KW-1185">Reference proteome</keyword>
<evidence type="ECO:0000256" key="4">
    <source>
        <dbReference type="PIRNR" id="PIRNR006078"/>
    </source>
</evidence>